<dbReference type="SUPFAM" id="SSF56059">
    <property type="entry name" value="Glutathione synthetase ATP-binding domain-like"/>
    <property type="match status" value="1"/>
</dbReference>
<dbReference type="STRING" id="153721.MYP_4537"/>
<dbReference type="InterPro" id="IPR020562">
    <property type="entry name" value="PRibGlycinamide_synth_N"/>
</dbReference>
<dbReference type="Gene3D" id="3.30.470.20">
    <property type="entry name" value="ATP-grasp fold, B domain"/>
    <property type="match status" value="1"/>
</dbReference>
<evidence type="ECO:0000256" key="4">
    <source>
        <dbReference type="ARBA" id="ARBA00022741"/>
    </source>
</evidence>
<dbReference type="SMART" id="SM01209">
    <property type="entry name" value="GARS_A"/>
    <property type="match status" value="1"/>
</dbReference>
<dbReference type="InterPro" id="IPR016185">
    <property type="entry name" value="PreATP-grasp_dom_sf"/>
</dbReference>
<keyword evidence="6 11" id="KW-0067">ATP-binding</keyword>
<dbReference type="EMBL" id="BBLT01000012">
    <property type="protein sequence ID" value="GAL87307.1"/>
    <property type="molecule type" value="Genomic_DNA"/>
</dbReference>
<gene>
    <name evidence="10" type="primary">purD</name>
    <name evidence="13" type="ORF">MYP_4537</name>
</gene>
<dbReference type="InterPro" id="IPR011054">
    <property type="entry name" value="Rudment_hybrid_motif"/>
</dbReference>
<dbReference type="SMART" id="SM01210">
    <property type="entry name" value="GARS_C"/>
    <property type="match status" value="1"/>
</dbReference>
<dbReference type="HAMAP" id="MF_00138">
    <property type="entry name" value="GARS"/>
    <property type="match status" value="1"/>
</dbReference>
<dbReference type="PROSITE" id="PS50975">
    <property type="entry name" value="ATP_GRASP"/>
    <property type="match status" value="1"/>
</dbReference>
<evidence type="ECO:0000256" key="3">
    <source>
        <dbReference type="ARBA" id="ARBA00022598"/>
    </source>
</evidence>
<evidence type="ECO:0000256" key="1">
    <source>
        <dbReference type="ARBA" id="ARBA00005174"/>
    </source>
</evidence>
<dbReference type="UniPathway" id="UPA00074">
    <property type="reaction ID" value="UER00125"/>
</dbReference>
<dbReference type="OrthoDB" id="9807240at2"/>
<dbReference type="PANTHER" id="PTHR43472">
    <property type="entry name" value="PHOSPHORIBOSYLAMINE--GLYCINE LIGASE"/>
    <property type="match status" value="1"/>
</dbReference>
<accession>A0A098LLV9</accession>
<comment type="pathway">
    <text evidence="1 10">Purine metabolism; IMP biosynthesis via de novo pathway; N(1)-(5-phospho-D-ribosyl)glycinamide from 5-phospho-alpha-D-ribose 1-diphosphate: step 2/2.</text>
</comment>
<dbReference type="GO" id="GO:0004637">
    <property type="term" value="F:phosphoribosylamine-glycine ligase activity"/>
    <property type="evidence" value="ECO:0007669"/>
    <property type="project" value="UniProtKB-UniRule"/>
</dbReference>
<dbReference type="Pfam" id="PF02843">
    <property type="entry name" value="GARS_C"/>
    <property type="match status" value="1"/>
</dbReference>
<organism evidence="13 14">
    <name type="scientific">Sporocytophaga myxococcoides</name>
    <dbReference type="NCBI Taxonomy" id="153721"/>
    <lineage>
        <taxon>Bacteria</taxon>
        <taxon>Pseudomonadati</taxon>
        <taxon>Bacteroidota</taxon>
        <taxon>Cytophagia</taxon>
        <taxon>Cytophagales</taxon>
        <taxon>Cytophagaceae</taxon>
        <taxon>Sporocytophaga</taxon>
    </lineage>
</organism>
<dbReference type="EC" id="6.3.4.13" evidence="2 10"/>
<name>A0A098LLV9_9BACT</name>
<dbReference type="GO" id="GO:0046872">
    <property type="term" value="F:metal ion binding"/>
    <property type="evidence" value="ECO:0007669"/>
    <property type="project" value="InterPro"/>
</dbReference>
<dbReference type="Gene3D" id="3.30.1490.20">
    <property type="entry name" value="ATP-grasp fold, A domain"/>
    <property type="match status" value="1"/>
</dbReference>
<comment type="catalytic activity">
    <reaction evidence="10">
        <text>5-phospho-beta-D-ribosylamine + glycine + ATP = N(1)-(5-phospho-beta-D-ribosyl)glycinamide + ADP + phosphate + H(+)</text>
        <dbReference type="Rhea" id="RHEA:17453"/>
        <dbReference type="ChEBI" id="CHEBI:15378"/>
        <dbReference type="ChEBI" id="CHEBI:30616"/>
        <dbReference type="ChEBI" id="CHEBI:43474"/>
        <dbReference type="ChEBI" id="CHEBI:57305"/>
        <dbReference type="ChEBI" id="CHEBI:58681"/>
        <dbReference type="ChEBI" id="CHEBI:143788"/>
        <dbReference type="ChEBI" id="CHEBI:456216"/>
        <dbReference type="EC" id="6.3.4.13"/>
    </reaction>
</comment>
<reference evidence="13 14" key="1">
    <citation type="submission" date="2014-09" db="EMBL/GenBank/DDBJ databases">
        <title>Sporocytophaga myxococcoides PG-01 genome sequencing.</title>
        <authorList>
            <person name="Liu L."/>
            <person name="Gao P.J."/>
            <person name="Chen G.J."/>
            <person name="Wang L.S."/>
        </authorList>
    </citation>
    <scope>NUCLEOTIDE SEQUENCE [LARGE SCALE GENOMIC DNA]</scope>
    <source>
        <strain evidence="13 14">PG-01</strain>
    </source>
</reference>
<evidence type="ECO:0000256" key="2">
    <source>
        <dbReference type="ARBA" id="ARBA00013255"/>
    </source>
</evidence>
<dbReference type="Proteomes" id="UP000030185">
    <property type="component" value="Unassembled WGS sequence"/>
</dbReference>
<evidence type="ECO:0000313" key="13">
    <source>
        <dbReference type="EMBL" id="GAL87307.1"/>
    </source>
</evidence>
<evidence type="ECO:0000259" key="12">
    <source>
        <dbReference type="PROSITE" id="PS50975"/>
    </source>
</evidence>
<evidence type="ECO:0000256" key="8">
    <source>
        <dbReference type="ARBA" id="ARBA00042242"/>
    </source>
</evidence>
<dbReference type="AlphaFoldDB" id="A0A098LLV9"/>
<feature type="domain" description="ATP-grasp" evidence="12">
    <location>
        <begin position="111"/>
        <end position="319"/>
    </location>
</feature>
<dbReference type="eggNOG" id="COG0151">
    <property type="taxonomic scope" value="Bacteria"/>
</dbReference>
<dbReference type="GO" id="GO:0009113">
    <property type="term" value="P:purine nucleobase biosynthetic process"/>
    <property type="evidence" value="ECO:0007669"/>
    <property type="project" value="InterPro"/>
</dbReference>
<dbReference type="PANTHER" id="PTHR43472:SF1">
    <property type="entry name" value="PHOSPHORIBOSYLAMINE--GLYCINE LIGASE, CHLOROPLASTIC"/>
    <property type="match status" value="1"/>
</dbReference>
<dbReference type="SUPFAM" id="SSF51246">
    <property type="entry name" value="Rudiment single hybrid motif"/>
    <property type="match status" value="1"/>
</dbReference>
<dbReference type="RefSeq" id="WP_045468506.1">
    <property type="nucleotide sequence ID" value="NZ_BBLT01000012.1"/>
</dbReference>
<comment type="caution">
    <text evidence="13">The sequence shown here is derived from an EMBL/GenBank/DDBJ whole genome shotgun (WGS) entry which is preliminary data.</text>
</comment>
<dbReference type="InterPro" id="IPR020561">
    <property type="entry name" value="PRibGlycinamid_synth_ATP-grasp"/>
</dbReference>
<dbReference type="InterPro" id="IPR020560">
    <property type="entry name" value="PRibGlycinamide_synth_C-dom"/>
</dbReference>
<dbReference type="Pfam" id="PF01071">
    <property type="entry name" value="GARS_A"/>
    <property type="match status" value="1"/>
</dbReference>
<dbReference type="Pfam" id="PF02844">
    <property type="entry name" value="GARS_N"/>
    <property type="match status" value="1"/>
</dbReference>
<protein>
    <recommendedName>
        <fullName evidence="2 10">Phosphoribosylamine--glycine ligase</fullName>
        <ecNumber evidence="2 10">6.3.4.13</ecNumber>
    </recommendedName>
    <alternativeName>
        <fullName evidence="10">GARS</fullName>
    </alternativeName>
    <alternativeName>
        <fullName evidence="8 10">Glycinamide ribonucleotide synthetase</fullName>
    </alternativeName>
    <alternativeName>
        <fullName evidence="9 10">Phosphoribosylglycinamide synthetase</fullName>
    </alternativeName>
</protein>
<evidence type="ECO:0000256" key="6">
    <source>
        <dbReference type="ARBA" id="ARBA00022840"/>
    </source>
</evidence>
<dbReference type="FunFam" id="3.90.600.10:FF:000001">
    <property type="entry name" value="Trifunctional purine biosynthetic protein adenosine-3"/>
    <property type="match status" value="1"/>
</dbReference>
<evidence type="ECO:0000256" key="11">
    <source>
        <dbReference type="PROSITE-ProRule" id="PRU00409"/>
    </source>
</evidence>
<dbReference type="InterPro" id="IPR000115">
    <property type="entry name" value="PRibGlycinamide_synth"/>
</dbReference>
<dbReference type="Gene3D" id="3.90.600.10">
    <property type="entry name" value="Phosphoribosylglycinamide synthetase, C-terminal domain"/>
    <property type="match status" value="1"/>
</dbReference>
<evidence type="ECO:0000313" key="14">
    <source>
        <dbReference type="Proteomes" id="UP000030185"/>
    </source>
</evidence>
<keyword evidence="3 10" id="KW-0436">Ligase</keyword>
<dbReference type="GO" id="GO:0005524">
    <property type="term" value="F:ATP binding"/>
    <property type="evidence" value="ECO:0007669"/>
    <property type="project" value="UniProtKB-UniRule"/>
</dbReference>
<keyword evidence="5 10" id="KW-0658">Purine biosynthesis</keyword>
<dbReference type="NCBIfam" id="TIGR00877">
    <property type="entry name" value="purD"/>
    <property type="match status" value="1"/>
</dbReference>
<evidence type="ECO:0000256" key="10">
    <source>
        <dbReference type="HAMAP-Rule" id="MF_00138"/>
    </source>
</evidence>
<dbReference type="Gene3D" id="3.40.50.20">
    <property type="match status" value="1"/>
</dbReference>
<evidence type="ECO:0000256" key="5">
    <source>
        <dbReference type="ARBA" id="ARBA00022755"/>
    </source>
</evidence>
<comment type="similarity">
    <text evidence="7 10">Belongs to the GARS family.</text>
</comment>
<dbReference type="SUPFAM" id="SSF52440">
    <property type="entry name" value="PreATP-grasp domain"/>
    <property type="match status" value="1"/>
</dbReference>
<keyword evidence="4 11" id="KW-0547">Nucleotide-binding</keyword>
<dbReference type="InterPro" id="IPR011761">
    <property type="entry name" value="ATP-grasp"/>
</dbReference>
<sequence>MNILIVGSGGREHTFAWKIKQSPLCKKLFVAPGNGGTEEIATNVPIQVTEFEKLGKFCLDNQVGLVLVGPEVPLVEGIVDYFRSTDSLKQIPVIGPSKEGAQLEGSKDFSKSFMVKYGIPTAASKTFTANELNRGLEYIETQSLPIVLKADGLAAGKGVIIAQSQDEAKTALREMLEDKKFGEASAKVVIEQYLDGVELSVFTISDGSTYKILPEAKDYKRIGEKDTGLNTGGMGAVSPVPFADKAFMEKVEKKVIIPTINGLKAEGIDYVGFIFFGLMNVNGEPFVIEYNARMGDPETEVVIPRIKNDFLEVLAKVAEKKLHQVNLEVSDQTATTVMLVAGGYPEDYEKGKVISGLDKVEEVLAFHAGTALKDNKMVTNGGRVIALTGLGSDIQEALAKSNKAAENIIWEKRYYRRDIGLDLLALIEK</sequence>
<evidence type="ECO:0000256" key="9">
    <source>
        <dbReference type="ARBA" id="ARBA00042864"/>
    </source>
</evidence>
<evidence type="ECO:0000256" key="7">
    <source>
        <dbReference type="ARBA" id="ARBA00038345"/>
    </source>
</evidence>
<proteinExistence type="inferred from homology"/>
<dbReference type="GO" id="GO:0006189">
    <property type="term" value="P:'de novo' IMP biosynthetic process"/>
    <property type="evidence" value="ECO:0007669"/>
    <property type="project" value="UniProtKB-UniRule"/>
</dbReference>
<keyword evidence="14" id="KW-1185">Reference proteome</keyword>
<dbReference type="InterPro" id="IPR013815">
    <property type="entry name" value="ATP_grasp_subdomain_1"/>
</dbReference>
<dbReference type="InterPro" id="IPR037123">
    <property type="entry name" value="PRibGlycinamide_synth_C_sf"/>
</dbReference>